<dbReference type="InterPro" id="IPR011701">
    <property type="entry name" value="MFS"/>
</dbReference>
<dbReference type="FunFam" id="1.20.1250.20:FF:000003">
    <property type="entry name" value="Solute carrier family 17 member 3"/>
    <property type="match status" value="1"/>
</dbReference>
<dbReference type="InterPro" id="IPR050382">
    <property type="entry name" value="MFS_Na/Anion_cotransporter"/>
</dbReference>
<dbReference type="InterPro" id="IPR036259">
    <property type="entry name" value="MFS_trans_sf"/>
</dbReference>
<keyword evidence="6 7" id="KW-0472">Membrane</keyword>
<feature type="transmembrane region" description="Helical" evidence="7">
    <location>
        <begin position="85"/>
        <end position="109"/>
    </location>
</feature>
<dbReference type="AlphaFoldDB" id="A0A195BPX4"/>
<comment type="subcellular location">
    <subcellularLocation>
        <location evidence="1">Membrane</location>
        <topology evidence="1">Multi-pass membrane protein</topology>
    </subcellularLocation>
</comment>
<feature type="transmembrane region" description="Helical" evidence="7">
    <location>
        <begin position="242"/>
        <end position="266"/>
    </location>
</feature>
<evidence type="ECO:0000313" key="9">
    <source>
        <dbReference type="EMBL" id="KYM87544.1"/>
    </source>
</evidence>
<dbReference type="Pfam" id="PF07690">
    <property type="entry name" value="MFS_1"/>
    <property type="match status" value="1"/>
</dbReference>
<evidence type="ECO:0000256" key="4">
    <source>
        <dbReference type="ARBA" id="ARBA00022847"/>
    </source>
</evidence>
<evidence type="ECO:0000313" key="10">
    <source>
        <dbReference type="Proteomes" id="UP000078540"/>
    </source>
</evidence>
<protein>
    <submittedName>
        <fullName evidence="9">Putative inorganic phosphate cotransporter</fullName>
    </submittedName>
</protein>
<dbReference type="PANTHER" id="PTHR11662:SF415">
    <property type="entry name" value="AT30085P-RELATED"/>
    <property type="match status" value="1"/>
</dbReference>
<keyword evidence="10" id="KW-1185">Reference proteome</keyword>
<accession>A0A195BPX4</accession>
<dbReference type="Proteomes" id="UP000078540">
    <property type="component" value="Unassembled WGS sequence"/>
</dbReference>
<name>A0A195BPX4_9HYME</name>
<dbReference type="Gene3D" id="1.20.1250.20">
    <property type="entry name" value="MFS general substrate transporter like domains"/>
    <property type="match status" value="2"/>
</dbReference>
<reference evidence="9 10" key="1">
    <citation type="submission" date="2015-09" db="EMBL/GenBank/DDBJ databases">
        <title>Atta colombica WGS genome.</title>
        <authorList>
            <person name="Nygaard S."/>
            <person name="Hu H."/>
            <person name="Boomsma J."/>
            <person name="Zhang G."/>
        </authorList>
    </citation>
    <scope>NUCLEOTIDE SEQUENCE [LARGE SCALE GENOMIC DNA]</scope>
    <source>
        <strain evidence="9">Treedump-2</strain>
        <tissue evidence="9">Whole body</tissue>
    </source>
</reference>
<keyword evidence="3 7" id="KW-0812">Transmembrane</keyword>
<feature type="transmembrane region" description="Helical" evidence="7">
    <location>
        <begin position="153"/>
        <end position="173"/>
    </location>
</feature>
<evidence type="ECO:0000259" key="8">
    <source>
        <dbReference type="PROSITE" id="PS50850"/>
    </source>
</evidence>
<dbReference type="PROSITE" id="PS00217">
    <property type="entry name" value="SUGAR_TRANSPORT_2"/>
    <property type="match status" value="1"/>
</dbReference>
<dbReference type="PANTHER" id="PTHR11662">
    <property type="entry name" value="SOLUTE CARRIER FAMILY 17"/>
    <property type="match status" value="1"/>
</dbReference>
<feature type="transmembrane region" description="Helical" evidence="7">
    <location>
        <begin position="377"/>
        <end position="399"/>
    </location>
</feature>
<sequence>MRVSWMMCFRRHRRGKFEAAYEEKITISWSDDRQTVITMIGKGQTKKIGFDREIGIPKQNTSYHDKDINDAEFIKIAGGRLSQRWIFAFMGFLAILNAYTMRVCLSITITEMAVSIKHNYTDQDTCKYDLNEKESVTNSTEGKYNWDERTQGLILSSFFWGYILTHIPGGILSERFGGKYTLGLGILSTAIFTLLTPLVVQWRGAVGLIVLRVLMGLGEGTTFPALNALLAQWTPPEERSIIGSLVFAGAQLGTVFANLVSGLILHQYEWPAVFYVFGSIGVLWFVVFVLICYSNPYEHPFISDREVKFLHERMNEHTHTKPPPVPWRHMLRSAPLWALIAAQVGHDWGFFTLVTDLPKYMSSVLNYSIKSNGLVSALPYLIMWFCSIGSSWLADWMITKGIMSRTNVRKLGTTIASIGPAVFIIAASYSSCDRTLVVAMFTIGMALMGTFYPGMKVNGLDLSPNYSGTLMALVNGMGALTGIVTPYIVGVLASEQTMSQWRTVFWIVLGVFILTNVIFVAYASGEVQYWNDPDFVIRDREERSRKKKDKKTKSTEKA</sequence>
<dbReference type="GO" id="GO:0006820">
    <property type="term" value="P:monoatomic anion transport"/>
    <property type="evidence" value="ECO:0007669"/>
    <property type="project" value="TreeGrafter"/>
</dbReference>
<feature type="transmembrane region" description="Helical" evidence="7">
    <location>
        <begin position="411"/>
        <end position="429"/>
    </location>
</feature>
<evidence type="ECO:0000256" key="6">
    <source>
        <dbReference type="ARBA" id="ARBA00023136"/>
    </source>
</evidence>
<evidence type="ECO:0000256" key="3">
    <source>
        <dbReference type="ARBA" id="ARBA00022692"/>
    </source>
</evidence>
<evidence type="ECO:0000256" key="2">
    <source>
        <dbReference type="ARBA" id="ARBA00022448"/>
    </source>
</evidence>
<feature type="transmembrane region" description="Helical" evidence="7">
    <location>
        <begin position="272"/>
        <end position="293"/>
    </location>
</feature>
<dbReference type="InterPro" id="IPR005829">
    <property type="entry name" value="Sugar_transporter_CS"/>
</dbReference>
<evidence type="ECO:0000256" key="7">
    <source>
        <dbReference type="SAM" id="Phobius"/>
    </source>
</evidence>
<keyword evidence="2" id="KW-0813">Transport</keyword>
<dbReference type="FunFam" id="1.20.1250.20:FF:000512">
    <property type="entry name" value="Putative inorganic phosphate cotransporter-like Protein"/>
    <property type="match status" value="1"/>
</dbReference>
<feature type="transmembrane region" description="Helical" evidence="7">
    <location>
        <begin position="466"/>
        <end position="492"/>
    </location>
</feature>
<dbReference type="SUPFAM" id="SSF103473">
    <property type="entry name" value="MFS general substrate transporter"/>
    <property type="match status" value="1"/>
</dbReference>
<evidence type="ECO:0000256" key="1">
    <source>
        <dbReference type="ARBA" id="ARBA00004141"/>
    </source>
</evidence>
<dbReference type="InterPro" id="IPR020846">
    <property type="entry name" value="MFS_dom"/>
</dbReference>
<keyword evidence="4" id="KW-0769">Symport</keyword>
<feature type="transmembrane region" description="Helical" evidence="7">
    <location>
        <begin position="206"/>
        <end position="230"/>
    </location>
</feature>
<dbReference type="GO" id="GO:0016020">
    <property type="term" value="C:membrane"/>
    <property type="evidence" value="ECO:0007669"/>
    <property type="project" value="UniProtKB-SubCell"/>
</dbReference>
<feature type="transmembrane region" description="Helical" evidence="7">
    <location>
        <begin position="180"/>
        <end position="200"/>
    </location>
</feature>
<organism evidence="9 10">
    <name type="scientific">Atta colombica</name>
    <dbReference type="NCBI Taxonomy" id="520822"/>
    <lineage>
        <taxon>Eukaryota</taxon>
        <taxon>Metazoa</taxon>
        <taxon>Ecdysozoa</taxon>
        <taxon>Arthropoda</taxon>
        <taxon>Hexapoda</taxon>
        <taxon>Insecta</taxon>
        <taxon>Pterygota</taxon>
        <taxon>Neoptera</taxon>
        <taxon>Endopterygota</taxon>
        <taxon>Hymenoptera</taxon>
        <taxon>Apocrita</taxon>
        <taxon>Aculeata</taxon>
        <taxon>Formicoidea</taxon>
        <taxon>Formicidae</taxon>
        <taxon>Myrmicinae</taxon>
        <taxon>Atta</taxon>
    </lineage>
</organism>
<dbReference type="PROSITE" id="PS50850">
    <property type="entry name" value="MFS"/>
    <property type="match status" value="1"/>
</dbReference>
<dbReference type="CDD" id="cd17318">
    <property type="entry name" value="MFS_SLC17"/>
    <property type="match status" value="1"/>
</dbReference>
<feature type="transmembrane region" description="Helical" evidence="7">
    <location>
        <begin position="504"/>
        <end position="523"/>
    </location>
</feature>
<gene>
    <name evidence="9" type="ORF">ALC53_03444</name>
</gene>
<dbReference type="GO" id="GO:0015293">
    <property type="term" value="F:symporter activity"/>
    <property type="evidence" value="ECO:0007669"/>
    <property type="project" value="UniProtKB-KW"/>
</dbReference>
<feature type="transmembrane region" description="Helical" evidence="7">
    <location>
        <begin position="435"/>
        <end position="454"/>
    </location>
</feature>
<feature type="domain" description="Major facilitator superfamily (MFS) profile" evidence="8">
    <location>
        <begin position="86"/>
        <end position="528"/>
    </location>
</feature>
<dbReference type="STRING" id="520822.A0A195BPX4"/>
<keyword evidence="5 7" id="KW-1133">Transmembrane helix</keyword>
<evidence type="ECO:0000256" key="5">
    <source>
        <dbReference type="ARBA" id="ARBA00022989"/>
    </source>
</evidence>
<dbReference type="EMBL" id="KQ976432">
    <property type="protein sequence ID" value="KYM87544.1"/>
    <property type="molecule type" value="Genomic_DNA"/>
</dbReference>
<proteinExistence type="predicted"/>